<sequence length="304" mass="34517">MKKQHSIGNRVYVYIFIAFLIFYGIFVAIRAIRNSAFLDQRDRVNIVFYGEEPKLLSFGLTDDVNYIVSFTNEDRADIPGGYGRYAVGSFGRLAEVERNKAIIRHAFASMTSTYIDYYVAPKKSLGVFVNSDAAEPTYQRGGLIRSLFSANTYTNANFFDKIYLSWLIAKKRQSSFIPLKSTVVPGKNGAKPSFSEKGFQKKYKGFFYHQGLREESGEVQIRYQNYASALVLSRIIEGQGIRVVDLSLGETLIHQRCIVQHNLSSKSKTVYFLLKRFSCLEQKGDAGGSDILFILGPELEKEWE</sequence>
<gene>
    <name evidence="2" type="ORF">A3F34_00920</name>
</gene>
<comment type="caution">
    <text evidence="2">The sequence shown here is derived from an EMBL/GenBank/DDBJ whole genome shotgun (WGS) entry which is preliminary data.</text>
</comment>
<keyword evidence="1" id="KW-0472">Membrane</keyword>
<proteinExistence type="predicted"/>
<evidence type="ECO:0000313" key="2">
    <source>
        <dbReference type="EMBL" id="OGK40030.1"/>
    </source>
</evidence>
<evidence type="ECO:0008006" key="4">
    <source>
        <dbReference type="Google" id="ProtNLM"/>
    </source>
</evidence>
<dbReference type="Proteomes" id="UP000179024">
    <property type="component" value="Unassembled WGS sequence"/>
</dbReference>
<evidence type="ECO:0000256" key="1">
    <source>
        <dbReference type="SAM" id="Phobius"/>
    </source>
</evidence>
<dbReference type="EMBL" id="MGAE01000007">
    <property type="protein sequence ID" value="OGK40030.1"/>
    <property type="molecule type" value="Genomic_DNA"/>
</dbReference>
<name>A0A1F7I9I8_9BACT</name>
<feature type="transmembrane region" description="Helical" evidence="1">
    <location>
        <begin position="12"/>
        <end position="32"/>
    </location>
</feature>
<reference evidence="2 3" key="1">
    <citation type="journal article" date="2016" name="Nat. Commun.">
        <title>Thousands of microbial genomes shed light on interconnected biogeochemical processes in an aquifer system.</title>
        <authorList>
            <person name="Anantharaman K."/>
            <person name="Brown C.T."/>
            <person name="Hug L.A."/>
            <person name="Sharon I."/>
            <person name="Castelle C.J."/>
            <person name="Probst A.J."/>
            <person name="Thomas B.C."/>
            <person name="Singh A."/>
            <person name="Wilkins M.J."/>
            <person name="Karaoz U."/>
            <person name="Brodie E.L."/>
            <person name="Williams K.H."/>
            <person name="Hubbard S.S."/>
            <person name="Banfield J.F."/>
        </authorList>
    </citation>
    <scope>NUCLEOTIDE SEQUENCE [LARGE SCALE GENOMIC DNA]</scope>
</reference>
<protein>
    <recommendedName>
        <fullName evidence="4">LytR/CpsA/Psr regulator C-terminal domain-containing protein</fullName>
    </recommendedName>
</protein>
<evidence type="ECO:0000313" key="3">
    <source>
        <dbReference type="Proteomes" id="UP000179024"/>
    </source>
</evidence>
<keyword evidence="1" id="KW-1133">Transmembrane helix</keyword>
<dbReference type="AlphaFoldDB" id="A0A1F7I9I8"/>
<organism evidence="2 3">
    <name type="scientific">Candidatus Roizmanbacteria bacterium RIFCSPHIGHO2_12_FULL_44_10</name>
    <dbReference type="NCBI Taxonomy" id="1802054"/>
    <lineage>
        <taxon>Bacteria</taxon>
        <taxon>Candidatus Roizmaniibacteriota</taxon>
    </lineage>
</organism>
<keyword evidence="1" id="KW-0812">Transmembrane</keyword>
<accession>A0A1F7I9I8</accession>